<organism evidence="8 9">
    <name type="scientific">Candidatus Infernicultor aquiphilus</name>
    <dbReference type="NCBI Taxonomy" id="1805029"/>
    <lineage>
        <taxon>Bacteria</taxon>
        <taxon>Pseudomonadati</taxon>
        <taxon>Atribacterota</taxon>
        <taxon>Candidatus Phoenicimicrobiia</taxon>
        <taxon>Candidatus Pheonicimicrobiales</taxon>
        <taxon>Candidatus Phoenicimicrobiaceae</taxon>
        <taxon>Candidatus Infernicultor</taxon>
    </lineage>
</organism>
<proteinExistence type="inferred from homology"/>
<evidence type="ECO:0000259" key="7">
    <source>
        <dbReference type="SMART" id="SM00226"/>
    </source>
</evidence>
<feature type="active site" description="Nucleophile" evidence="6">
    <location>
        <position position="9"/>
    </location>
</feature>
<name>A0A2M7K8U6_9BACT</name>
<keyword evidence="4" id="KW-0904">Protein phosphatase</keyword>
<dbReference type="GO" id="GO:0004725">
    <property type="term" value="F:protein tyrosine phosphatase activity"/>
    <property type="evidence" value="ECO:0007669"/>
    <property type="project" value="UniProtKB-EC"/>
</dbReference>
<dbReference type="Proteomes" id="UP000231493">
    <property type="component" value="Unassembled WGS sequence"/>
</dbReference>
<dbReference type="PRINTS" id="PR00719">
    <property type="entry name" value="LMWPTPASE"/>
</dbReference>
<protein>
    <recommendedName>
        <fullName evidence="2">protein-tyrosine-phosphatase</fullName>
        <ecNumber evidence="2">3.1.3.48</ecNumber>
    </recommendedName>
</protein>
<dbReference type="SMART" id="SM00226">
    <property type="entry name" value="LMWPc"/>
    <property type="match status" value="1"/>
</dbReference>
<dbReference type="InterPro" id="IPR050438">
    <property type="entry name" value="LMW_PTPase"/>
</dbReference>
<dbReference type="InterPro" id="IPR017867">
    <property type="entry name" value="Tyr_phospatase_low_mol_wt"/>
</dbReference>
<evidence type="ECO:0000256" key="1">
    <source>
        <dbReference type="ARBA" id="ARBA00011063"/>
    </source>
</evidence>
<comment type="caution">
    <text evidence="8">The sequence shown here is derived from an EMBL/GenBank/DDBJ whole genome shotgun (WGS) entry which is preliminary data.</text>
</comment>
<dbReference type="CDD" id="cd16344">
    <property type="entry name" value="LMWPAP"/>
    <property type="match status" value="1"/>
</dbReference>
<feature type="active site" description="Proton donor" evidence="6">
    <location>
        <position position="134"/>
    </location>
</feature>
<dbReference type="SUPFAM" id="SSF52788">
    <property type="entry name" value="Phosphotyrosine protein phosphatases I"/>
    <property type="match status" value="1"/>
</dbReference>
<evidence type="ECO:0000256" key="4">
    <source>
        <dbReference type="ARBA" id="ARBA00022912"/>
    </source>
</evidence>
<evidence type="ECO:0000256" key="5">
    <source>
        <dbReference type="ARBA" id="ARBA00051722"/>
    </source>
</evidence>
<dbReference type="EMBL" id="PFIP01000061">
    <property type="protein sequence ID" value="PIX34568.1"/>
    <property type="molecule type" value="Genomic_DNA"/>
</dbReference>
<dbReference type="Gene3D" id="3.40.50.2300">
    <property type="match status" value="1"/>
</dbReference>
<reference evidence="9" key="1">
    <citation type="submission" date="2017-09" db="EMBL/GenBank/DDBJ databases">
        <title>Depth-based differentiation of microbial function through sediment-hosted aquifers and enrichment of novel symbionts in the deep terrestrial subsurface.</title>
        <authorList>
            <person name="Probst A.J."/>
            <person name="Ladd B."/>
            <person name="Jarett J.K."/>
            <person name="Geller-Mcgrath D.E."/>
            <person name="Sieber C.M."/>
            <person name="Emerson J.B."/>
            <person name="Anantharaman K."/>
            <person name="Thomas B.C."/>
            <person name="Malmstrom R."/>
            <person name="Stieglmeier M."/>
            <person name="Klingl A."/>
            <person name="Woyke T."/>
            <person name="Ryan C.M."/>
            <person name="Banfield J.F."/>
        </authorList>
    </citation>
    <scope>NUCLEOTIDE SEQUENCE [LARGE SCALE GENOMIC DNA]</scope>
</reference>
<accession>A0A2M7K8U6</accession>
<evidence type="ECO:0000313" key="8">
    <source>
        <dbReference type="EMBL" id="PIX34568.1"/>
    </source>
</evidence>
<dbReference type="InterPro" id="IPR036196">
    <property type="entry name" value="Ptyr_pPase_sf"/>
</dbReference>
<dbReference type="InterPro" id="IPR023485">
    <property type="entry name" value="Ptyr_pPase"/>
</dbReference>
<keyword evidence="3" id="KW-0378">Hydrolase</keyword>
<dbReference type="PANTHER" id="PTHR11717">
    <property type="entry name" value="LOW MOLECULAR WEIGHT PROTEIN TYROSINE PHOSPHATASE"/>
    <property type="match status" value="1"/>
</dbReference>
<comment type="catalytic activity">
    <reaction evidence="5">
        <text>O-phospho-L-tyrosyl-[protein] + H2O = L-tyrosyl-[protein] + phosphate</text>
        <dbReference type="Rhea" id="RHEA:10684"/>
        <dbReference type="Rhea" id="RHEA-COMP:10136"/>
        <dbReference type="Rhea" id="RHEA-COMP:20101"/>
        <dbReference type="ChEBI" id="CHEBI:15377"/>
        <dbReference type="ChEBI" id="CHEBI:43474"/>
        <dbReference type="ChEBI" id="CHEBI:46858"/>
        <dbReference type="ChEBI" id="CHEBI:61978"/>
        <dbReference type="EC" id="3.1.3.48"/>
    </reaction>
</comment>
<dbReference type="PANTHER" id="PTHR11717:SF31">
    <property type="entry name" value="LOW MOLECULAR WEIGHT PROTEIN-TYROSINE-PHOSPHATASE ETP-RELATED"/>
    <property type="match status" value="1"/>
</dbReference>
<feature type="active site" evidence="6">
    <location>
        <position position="15"/>
    </location>
</feature>
<evidence type="ECO:0000256" key="3">
    <source>
        <dbReference type="ARBA" id="ARBA00022801"/>
    </source>
</evidence>
<dbReference type="Pfam" id="PF01451">
    <property type="entry name" value="LMWPc"/>
    <property type="match status" value="1"/>
</dbReference>
<evidence type="ECO:0000313" key="9">
    <source>
        <dbReference type="Proteomes" id="UP000231493"/>
    </source>
</evidence>
<comment type="similarity">
    <text evidence="1">Belongs to the low molecular weight phosphotyrosine protein phosphatase family.</text>
</comment>
<sequence length="163" mass="18605">MIKTILFVCTGNTCRSAMAEGIFKKMLSERKEDNRRFNILSAGISVISGMSPTPEAISVMFEQGIDISQHKALPLQEDLVKKADLILVMSNKHQDYIQIKFPFAQNKVFLIKKYALKSGLKNIQNNIKNYEIVDPIGKPLDFYKTIAEELKENLKKIIDRIIE</sequence>
<dbReference type="EC" id="3.1.3.48" evidence="2"/>
<gene>
    <name evidence="8" type="ORF">COZ58_03495</name>
</gene>
<feature type="domain" description="Phosphotyrosine protein phosphatase I" evidence="7">
    <location>
        <begin position="3"/>
        <end position="160"/>
    </location>
</feature>
<evidence type="ECO:0000256" key="2">
    <source>
        <dbReference type="ARBA" id="ARBA00013064"/>
    </source>
</evidence>
<evidence type="ECO:0000256" key="6">
    <source>
        <dbReference type="PIRSR" id="PIRSR617867-1"/>
    </source>
</evidence>
<dbReference type="AlphaFoldDB" id="A0A2M7K8U6"/>